<dbReference type="RefSeq" id="WP_126986445.1">
    <property type="nucleotide sequence ID" value="NZ_ML133854.1"/>
</dbReference>
<dbReference type="Pfam" id="PF01594">
    <property type="entry name" value="AI-2E_transport"/>
    <property type="match status" value="1"/>
</dbReference>
<dbReference type="Proteomes" id="UP000274327">
    <property type="component" value="Unassembled WGS sequence"/>
</dbReference>
<feature type="transmembrane region" description="Helical" evidence="9">
    <location>
        <begin position="170"/>
        <end position="189"/>
    </location>
</feature>
<organism evidence="10 11">
    <name type="scientific">Brachybacterium paraconglomeratum</name>
    <dbReference type="NCBI Taxonomy" id="173362"/>
    <lineage>
        <taxon>Bacteria</taxon>
        <taxon>Bacillati</taxon>
        <taxon>Actinomycetota</taxon>
        <taxon>Actinomycetes</taxon>
        <taxon>Micrococcales</taxon>
        <taxon>Dermabacteraceae</taxon>
        <taxon>Brachybacterium</taxon>
    </lineage>
</organism>
<dbReference type="GeneID" id="78121010"/>
<evidence type="ECO:0000313" key="11">
    <source>
        <dbReference type="Proteomes" id="UP000274327"/>
    </source>
</evidence>
<comment type="caution">
    <text evidence="10">The sequence shown here is derived from an EMBL/GenBank/DDBJ whole genome shotgun (WGS) entry which is preliminary data.</text>
</comment>
<evidence type="ECO:0000256" key="1">
    <source>
        <dbReference type="ARBA" id="ARBA00004651"/>
    </source>
</evidence>
<feature type="region of interest" description="Disordered" evidence="8">
    <location>
        <begin position="417"/>
        <end position="496"/>
    </location>
</feature>
<feature type="region of interest" description="Disordered" evidence="8">
    <location>
        <begin position="393"/>
        <end position="412"/>
    </location>
</feature>
<reference evidence="10 11" key="1">
    <citation type="submission" date="2018-07" db="EMBL/GenBank/DDBJ databases">
        <title>Brachybacteriurn paraconglorneratum KCTC 9916.</title>
        <authorList>
            <person name="Li Y."/>
        </authorList>
    </citation>
    <scope>NUCLEOTIDE SEQUENCE [LARGE SCALE GENOMIC DNA]</scope>
    <source>
        <strain evidence="10 11">KCTC 9916</strain>
    </source>
</reference>
<evidence type="ECO:0000313" key="10">
    <source>
        <dbReference type="EMBL" id="RRR18774.1"/>
    </source>
</evidence>
<feature type="transmembrane region" description="Helical" evidence="9">
    <location>
        <begin position="30"/>
        <end position="48"/>
    </location>
</feature>
<keyword evidence="6 9" id="KW-1133">Transmembrane helix</keyword>
<dbReference type="EMBL" id="QOCI01000006">
    <property type="protein sequence ID" value="RRR18774.1"/>
    <property type="molecule type" value="Genomic_DNA"/>
</dbReference>
<evidence type="ECO:0000256" key="4">
    <source>
        <dbReference type="ARBA" id="ARBA00022475"/>
    </source>
</evidence>
<dbReference type="GO" id="GO:0055085">
    <property type="term" value="P:transmembrane transport"/>
    <property type="evidence" value="ECO:0007669"/>
    <property type="project" value="TreeGrafter"/>
</dbReference>
<evidence type="ECO:0000256" key="3">
    <source>
        <dbReference type="ARBA" id="ARBA00022448"/>
    </source>
</evidence>
<gene>
    <name evidence="10" type="ORF">DS079_08235</name>
</gene>
<feature type="transmembrane region" description="Helical" evidence="9">
    <location>
        <begin position="324"/>
        <end position="351"/>
    </location>
</feature>
<feature type="compositionally biased region" description="Polar residues" evidence="8">
    <location>
        <begin position="471"/>
        <end position="483"/>
    </location>
</feature>
<evidence type="ECO:0000256" key="5">
    <source>
        <dbReference type="ARBA" id="ARBA00022692"/>
    </source>
</evidence>
<feature type="transmembrane region" description="Helical" evidence="9">
    <location>
        <begin position="54"/>
        <end position="72"/>
    </location>
</feature>
<comment type="similarity">
    <text evidence="2">Belongs to the autoinducer-2 exporter (AI-2E) (TC 2.A.86) family.</text>
</comment>
<evidence type="ECO:0000256" key="7">
    <source>
        <dbReference type="ARBA" id="ARBA00023136"/>
    </source>
</evidence>
<comment type="subcellular location">
    <subcellularLocation>
        <location evidence="1">Cell membrane</location>
        <topology evidence="1">Multi-pass membrane protein</topology>
    </subcellularLocation>
</comment>
<evidence type="ECO:0000256" key="6">
    <source>
        <dbReference type="ARBA" id="ARBA00022989"/>
    </source>
</evidence>
<feature type="transmembrane region" description="Helical" evidence="9">
    <location>
        <begin position="224"/>
        <end position="246"/>
    </location>
</feature>
<evidence type="ECO:0000256" key="8">
    <source>
        <dbReference type="SAM" id="MobiDB-lite"/>
    </source>
</evidence>
<evidence type="ECO:0000256" key="9">
    <source>
        <dbReference type="SAM" id="Phobius"/>
    </source>
</evidence>
<dbReference type="InterPro" id="IPR002549">
    <property type="entry name" value="AI-2E-like"/>
</dbReference>
<keyword evidence="3" id="KW-0813">Transport</keyword>
<dbReference type="PANTHER" id="PTHR21716">
    <property type="entry name" value="TRANSMEMBRANE PROTEIN"/>
    <property type="match status" value="1"/>
</dbReference>
<name>A0A426SKN1_9MICO</name>
<dbReference type="AlphaFoldDB" id="A0A426SKN1"/>
<keyword evidence="5 9" id="KW-0812">Transmembrane</keyword>
<keyword evidence="7 9" id="KW-0472">Membrane</keyword>
<feature type="transmembrane region" description="Helical" evidence="9">
    <location>
        <begin position="84"/>
        <end position="105"/>
    </location>
</feature>
<evidence type="ECO:0000256" key="2">
    <source>
        <dbReference type="ARBA" id="ARBA00009773"/>
    </source>
</evidence>
<accession>A0A426SKN1</accession>
<proteinExistence type="inferred from homology"/>
<feature type="transmembrane region" description="Helical" evidence="9">
    <location>
        <begin position="252"/>
        <end position="273"/>
    </location>
</feature>
<keyword evidence="4" id="KW-1003">Cell membrane</keyword>
<feature type="transmembrane region" description="Helical" evidence="9">
    <location>
        <begin position="280"/>
        <end position="304"/>
    </location>
</feature>
<protein>
    <submittedName>
        <fullName evidence="10">AI-2E family transporter</fullName>
    </submittedName>
</protein>
<feature type="compositionally biased region" description="Low complexity" evidence="8">
    <location>
        <begin position="447"/>
        <end position="463"/>
    </location>
</feature>
<dbReference type="PANTHER" id="PTHR21716:SF53">
    <property type="entry name" value="PERMEASE PERM-RELATED"/>
    <property type="match status" value="1"/>
</dbReference>
<dbReference type="GO" id="GO:0005886">
    <property type="term" value="C:plasma membrane"/>
    <property type="evidence" value="ECO:0007669"/>
    <property type="project" value="UniProtKB-SubCell"/>
</dbReference>
<keyword evidence="11" id="KW-1185">Reference proteome</keyword>
<sequence>MSNLRPAPGDPGLAPEVQEIPIGVRRAASWSWRLLVIVAAGALLLWGLTRVTTIVIPVLIAILLAALLQPVVKILTRYTFLGRAAASGIALLGLLLVIAGMFTLAGRQLIAQWDDIQSRAVQGFQALLEWVQSTFQIDTPMINSALDEGLEQLQQYSGQLVSGAVTTATALGNIGTGLVVALFTLFFVLHGGGGIWRWSVGLLPPAARVPTHEAFRRGWKALSAYVRTQVLVAAVDATGIAIGMVALSLGSYAVPIWLLVFLFSFIPLVGAIASGAIAVLLVLVLNGWVGALIMLAVVLAVQQLEGNVLQPFLMGKAVEIHPLGVFLGVALGAMIAGIPGALFAIPLIAFVNATLLYVVGRDPSPELGHDKAGAEHFAALGAGVPAHQLAEVGADSEAQRTSADEGSSADLAMLGTVPAAERRTATEDGASPTGTGGHAADADAAHATDSSDADATYTYGAEATEARSARAPSTDQVDGTSAEQPAPRHRAEDERD</sequence>